<reference evidence="3" key="1">
    <citation type="journal article" date="2017" name="Plant J.">
        <title>The pomegranate (Punica granatum L.) genome and the genomics of punicalagin biosynthesis.</title>
        <authorList>
            <person name="Qin G."/>
            <person name="Xu C."/>
            <person name="Ming R."/>
            <person name="Tang H."/>
            <person name="Guyot R."/>
            <person name="Kramer E.M."/>
            <person name="Hu Y."/>
            <person name="Yi X."/>
            <person name="Qi Y."/>
            <person name="Xu X."/>
            <person name="Gao Z."/>
            <person name="Pan H."/>
            <person name="Jian J."/>
            <person name="Tian Y."/>
            <person name="Yue Z."/>
            <person name="Xu Y."/>
        </authorList>
    </citation>
    <scope>NUCLEOTIDE SEQUENCE [LARGE SCALE GENOMIC DNA]</scope>
    <source>
        <strain evidence="3">cv. Dabenzi</strain>
    </source>
</reference>
<feature type="compositionally biased region" description="Basic and acidic residues" evidence="1">
    <location>
        <begin position="32"/>
        <end position="67"/>
    </location>
</feature>
<dbReference type="EMBL" id="MTKT01001941">
    <property type="protein sequence ID" value="OWM83018.1"/>
    <property type="molecule type" value="Genomic_DNA"/>
</dbReference>
<organism evidence="2 3">
    <name type="scientific">Punica granatum</name>
    <name type="common">Pomegranate</name>
    <dbReference type="NCBI Taxonomy" id="22663"/>
    <lineage>
        <taxon>Eukaryota</taxon>
        <taxon>Viridiplantae</taxon>
        <taxon>Streptophyta</taxon>
        <taxon>Embryophyta</taxon>
        <taxon>Tracheophyta</taxon>
        <taxon>Spermatophyta</taxon>
        <taxon>Magnoliopsida</taxon>
        <taxon>eudicotyledons</taxon>
        <taxon>Gunneridae</taxon>
        <taxon>Pentapetalae</taxon>
        <taxon>rosids</taxon>
        <taxon>malvids</taxon>
        <taxon>Myrtales</taxon>
        <taxon>Lythraceae</taxon>
        <taxon>Punica</taxon>
    </lineage>
</organism>
<sequence length="174" mass="19602">MLHIFSLPLSPSLSLYISILLERLGHMEIEKRKRQRETLDHEDPSCAAGGDEKKAMKRGEEHREEIAPKAPPSEEEVEEFFAILRRMHEAVKYFDQKGVRGRVEDGQWRAVFEAEVAAAVYEEAEVDNDIDDNKVMTITVEEDNNKGVVDINGVGGDDHLLDLNSLPKDGHGGH</sequence>
<dbReference type="GO" id="GO:0010112">
    <property type="term" value="P:regulation of systemic acquired resistance"/>
    <property type="evidence" value="ECO:0007669"/>
    <property type="project" value="InterPro"/>
</dbReference>
<accession>A0A218XDY5</accession>
<evidence type="ECO:0000256" key="1">
    <source>
        <dbReference type="SAM" id="MobiDB-lite"/>
    </source>
</evidence>
<proteinExistence type="predicted"/>
<evidence type="ECO:0008006" key="4">
    <source>
        <dbReference type="Google" id="ProtNLM"/>
    </source>
</evidence>
<dbReference type="PANTHER" id="PTHR35735:SF5">
    <property type="entry name" value="PROTEIN NIM1-INTERACTING 2"/>
    <property type="match status" value="1"/>
</dbReference>
<protein>
    <recommendedName>
        <fullName evidence="4">Protein NIM1-INTERACTING 2-like</fullName>
    </recommendedName>
</protein>
<dbReference type="Proteomes" id="UP000197138">
    <property type="component" value="Unassembled WGS sequence"/>
</dbReference>
<evidence type="ECO:0000313" key="2">
    <source>
        <dbReference type="EMBL" id="OWM83018.1"/>
    </source>
</evidence>
<dbReference type="AlphaFoldDB" id="A0A218XDY5"/>
<gene>
    <name evidence="2" type="ORF">CDL15_Pgr005418</name>
</gene>
<evidence type="ECO:0000313" key="3">
    <source>
        <dbReference type="Proteomes" id="UP000197138"/>
    </source>
</evidence>
<feature type="region of interest" description="Disordered" evidence="1">
    <location>
        <begin position="32"/>
        <end position="74"/>
    </location>
</feature>
<dbReference type="InterPro" id="IPR034577">
    <property type="entry name" value="NIMIN-2"/>
</dbReference>
<dbReference type="PANTHER" id="PTHR35735">
    <property type="entry name" value="PROTEIN NIM1-INTERACTING 2"/>
    <property type="match status" value="1"/>
</dbReference>
<name>A0A218XDY5_PUNGR</name>
<comment type="caution">
    <text evidence="2">The sequence shown here is derived from an EMBL/GenBank/DDBJ whole genome shotgun (WGS) entry which is preliminary data.</text>
</comment>